<feature type="transmembrane region" description="Helical" evidence="8">
    <location>
        <begin position="150"/>
        <end position="169"/>
    </location>
</feature>
<reference evidence="9 10" key="1">
    <citation type="submission" date="2020-07" db="EMBL/GenBank/DDBJ databases">
        <title>Alkalicella. sp. LB2 genome.</title>
        <authorList>
            <person name="Postec A."/>
            <person name="Quemeneur M."/>
        </authorList>
    </citation>
    <scope>NUCLEOTIDE SEQUENCE [LARGE SCALE GENOMIC DNA]</scope>
    <source>
        <strain evidence="9 10">LB2</strain>
    </source>
</reference>
<sequence length="369" mass="41883">MFNKYTKGQITAIQFYIVIISIMIGTGILNLATQVTKISMQDAWISVLIAGILVCIFTYLSIFIASHFDEMTFFQYFSYLLSKPVTYVISILYFIYSLVVTSAVLRSLADMISTWFLPRTPLWVIILIAILTAVNLTKDGITIVARFSQILFYTLFPMLPLILVSINKLSLLNVMPVGGTGFATIAEGALPSVFTYAGYEIVLFIYPLIANKNKNIVKTSVLCVFMVTLIYTLTVFTQIALFGYQELQTILYPTINYLDVVDFLIIERIEVFFSIFWIYTVIATIIIQFFVGTYVLQKTFSTSSNGIFVYIFSPVVFFLSLYPKNAMMLGSIKEYIGYANLFFGIALPLILLLMFLVRGRKVKIDEKKK</sequence>
<keyword evidence="7 8" id="KW-0472">Membrane</keyword>
<evidence type="ECO:0000256" key="8">
    <source>
        <dbReference type="SAM" id="Phobius"/>
    </source>
</evidence>
<evidence type="ECO:0000256" key="3">
    <source>
        <dbReference type="ARBA" id="ARBA00022448"/>
    </source>
</evidence>
<evidence type="ECO:0000256" key="5">
    <source>
        <dbReference type="ARBA" id="ARBA00022692"/>
    </source>
</evidence>
<feature type="transmembrane region" description="Helical" evidence="8">
    <location>
        <begin position="271"/>
        <end position="295"/>
    </location>
</feature>
<keyword evidence="6 8" id="KW-1133">Transmembrane helix</keyword>
<dbReference type="AlphaFoldDB" id="A0A7G9WBD1"/>
<evidence type="ECO:0000313" key="10">
    <source>
        <dbReference type="Proteomes" id="UP000516160"/>
    </source>
</evidence>
<dbReference type="GO" id="GO:0009847">
    <property type="term" value="P:spore germination"/>
    <property type="evidence" value="ECO:0007669"/>
    <property type="project" value="InterPro"/>
</dbReference>
<evidence type="ECO:0000313" key="9">
    <source>
        <dbReference type="EMBL" id="QNO15993.1"/>
    </source>
</evidence>
<proteinExistence type="inferred from homology"/>
<gene>
    <name evidence="9" type="ORF">HYG86_15060</name>
</gene>
<evidence type="ECO:0000256" key="6">
    <source>
        <dbReference type="ARBA" id="ARBA00022989"/>
    </source>
</evidence>
<dbReference type="KEGG" id="acae:HYG86_15060"/>
<evidence type="ECO:0000256" key="2">
    <source>
        <dbReference type="ARBA" id="ARBA00007998"/>
    </source>
</evidence>
<dbReference type="RefSeq" id="WP_213166391.1">
    <property type="nucleotide sequence ID" value="NZ_CP058559.1"/>
</dbReference>
<feature type="transmembrane region" description="Helical" evidence="8">
    <location>
        <begin position="189"/>
        <end position="209"/>
    </location>
</feature>
<dbReference type="GO" id="GO:0016020">
    <property type="term" value="C:membrane"/>
    <property type="evidence" value="ECO:0007669"/>
    <property type="project" value="UniProtKB-SubCell"/>
</dbReference>
<dbReference type="EMBL" id="CP058559">
    <property type="protein sequence ID" value="QNO15993.1"/>
    <property type="molecule type" value="Genomic_DNA"/>
</dbReference>
<keyword evidence="10" id="KW-1185">Reference proteome</keyword>
<feature type="transmembrane region" description="Helical" evidence="8">
    <location>
        <begin position="85"/>
        <end position="108"/>
    </location>
</feature>
<accession>A0A7G9WBD1</accession>
<keyword evidence="4" id="KW-0309">Germination</keyword>
<dbReference type="Pfam" id="PF03845">
    <property type="entry name" value="Spore_permease"/>
    <property type="match status" value="1"/>
</dbReference>
<evidence type="ECO:0000256" key="4">
    <source>
        <dbReference type="ARBA" id="ARBA00022544"/>
    </source>
</evidence>
<feature type="transmembrane region" description="Helical" evidence="8">
    <location>
        <begin position="120"/>
        <end position="138"/>
    </location>
</feature>
<organism evidence="9 10">
    <name type="scientific">Alkalicella caledoniensis</name>
    <dbReference type="NCBI Taxonomy" id="2731377"/>
    <lineage>
        <taxon>Bacteria</taxon>
        <taxon>Bacillati</taxon>
        <taxon>Bacillota</taxon>
        <taxon>Clostridia</taxon>
        <taxon>Eubacteriales</taxon>
        <taxon>Proteinivoracaceae</taxon>
        <taxon>Alkalicella</taxon>
    </lineage>
</organism>
<keyword evidence="5 8" id="KW-0812">Transmembrane</keyword>
<dbReference type="PANTHER" id="PTHR34975:SF2">
    <property type="entry name" value="SPORE GERMINATION PROTEIN A2"/>
    <property type="match status" value="1"/>
</dbReference>
<feature type="transmembrane region" description="Helical" evidence="8">
    <location>
        <begin position="12"/>
        <end position="32"/>
    </location>
</feature>
<feature type="transmembrane region" description="Helical" evidence="8">
    <location>
        <begin position="335"/>
        <end position="357"/>
    </location>
</feature>
<name>A0A7G9WBD1_ALKCA</name>
<feature type="transmembrane region" description="Helical" evidence="8">
    <location>
        <begin position="44"/>
        <end position="65"/>
    </location>
</feature>
<evidence type="ECO:0000256" key="7">
    <source>
        <dbReference type="ARBA" id="ARBA00023136"/>
    </source>
</evidence>
<dbReference type="PANTHER" id="PTHR34975">
    <property type="entry name" value="SPORE GERMINATION PROTEIN A2"/>
    <property type="match status" value="1"/>
</dbReference>
<dbReference type="InterPro" id="IPR004761">
    <property type="entry name" value="Spore_GerAB"/>
</dbReference>
<dbReference type="Proteomes" id="UP000516160">
    <property type="component" value="Chromosome"/>
</dbReference>
<comment type="subcellular location">
    <subcellularLocation>
        <location evidence="1">Membrane</location>
        <topology evidence="1">Multi-pass membrane protein</topology>
    </subcellularLocation>
</comment>
<dbReference type="NCBIfam" id="TIGR00912">
    <property type="entry name" value="2A0309"/>
    <property type="match status" value="1"/>
</dbReference>
<dbReference type="Gene3D" id="1.20.1740.10">
    <property type="entry name" value="Amino acid/polyamine transporter I"/>
    <property type="match status" value="1"/>
</dbReference>
<keyword evidence="3" id="KW-0813">Transport</keyword>
<feature type="transmembrane region" description="Helical" evidence="8">
    <location>
        <begin position="307"/>
        <end position="323"/>
    </location>
</feature>
<protein>
    <submittedName>
        <fullName evidence="9">Endospore germination permease</fullName>
    </submittedName>
</protein>
<evidence type="ECO:0000256" key="1">
    <source>
        <dbReference type="ARBA" id="ARBA00004141"/>
    </source>
</evidence>
<comment type="similarity">
    <text evidence="2">Belongs to the amino acid-polyamine-organocation (APC) superfamily. Spore germination protein (SGP) (TC 2.A.3.9) family.</text>
</comment>
<feature type="transmembrane region" description="Helical" evidence="8">
    <location>
        <begin position="221"/>
        <end position="244"/>
    </location>
</feature>